<dbReference type="EMBL" id="AWTT01000041">
    <property type="protein sequence ID" value="KIS02906.1"/>
    <property type="molecule type" value="Genomic_DNA"/>
</dbReference>
<reference evidence="1 2" key="1">
    <citation type="submission" date="2013-08" db="EMBL/GenBank/DDBJ databases">
        <title>Lactobacillus wasatchii sp. WDC04, a late gas producing bacteria isolated from aged chedder cheese.</title>
        <authorList>
            <person name="Oberg C.J."/>
            <person name="Culumber M."/>
            <person name="McMahon D.J."/>
            <person name="Broadbent J.R."/>
            <person name="Oberg T.S."/>
            <person name="Ortaki F."/>
        </authorList>
    </citation>
    <scope>NUCLEOTIDE SEQUENCE [LARGE SCALE GENOMIC DNA]</scope>
    <source>
        <strain evidence="1 2">WDC04</strain>
    </source>
</reference>
<protein>
    <submittedName>
        <fullName evidence="1">Uncharacterized protein</fullName>
    </submittedName>
</protein>
<proteinExistence type="predicted"/>
<evidence type="ECO:0000313" key="1">
    <source>
        <dbReference type="EMBL" id="KIS02906.1"/>
    </source>
</evidence>
<keyword evidence="2" id="KW-1185">Reference proteome</keyword>
<comment type="caution">
    <text evidence="1">The sequence shown here is derived from an EMBL/GenBank/DDBJ whole genome shotgun (WGS) entry which is preliminary data.</text>
</comment>
<dbReference type="AlphaFoldDB" id="A0A0D1A815"/>
<organism evidence="1 2">
    <name type="scientific">Paucilactobacillus wasatchensis</name>
    <dbReference type="NCBI Taxonomy" id="1335616"/>
    <lineage>
        <taxon>Bacteria</taxon>
        <taxon>Bacillati</taxon>
        <taxon>Bacillota</taxon>
        <taxon>Bacilli</taxon>
        <taxon>Lactobacillales</taxon>
        <taxon>Lactobacillaceae</taxon>
        <taxon>Paucilactobacillus</taxon>
    </lineage>
</organism>
<gene>
    <name evidence="1" type="ORF">WDC_1522</name>
</gene>
<evidence type="ECO:0000313" key="2">
    <source>
        <dbReference type="Proteomes" id="UP000032279"/>
    </source>
</evidence>
<sequence>MPEMSDFIATTSLYYLNKKTPYQTTPDGIIDRTGNTVLPPNFI</sequence>
<accession>A0A0D1A815</accession>
<dbReference type="Proteomes" id="UP000032279">
    <property type="component" value="Unassembled WGS sequence"/>
</dbReference>
<name>A0A0D1A815_9LACO</name>